<name>A0A8H5UIR2_FUSCI</name>
<gene>
    <name evidence="2" type="ORF">FCIRC_1311</name>
</gene>
<sequence>MNMGNSEPRQVTGESSLQSGRGANKRRRRHPNGEGDADYPHGKVAIVSFECIFCKDNPHRYPECRGLRLTRLSDVIQHIKRQHLLVEVTLASQTALPENIILYCPRCRCLFRGMGAAFRLEVHLNQEVKCQPVSIEQSGYMRSKEFEELKSELGSCKGKSESEKWFIIWVKCYPGKEPPLSPYAEISVPRLQVESILQDELGSIQGVEKEQVQSIVRRCADRIYRTGPDYRSKLPEPLRGQLNTVQTAHVPNYNNPAYISSDQAFTSQPLQSRTQGFRHSSGLPHTGVYGTPNASQREDSMPWNHHTFTNNSAQSPAPGFGAQTTPENNNFDSGFDTAPGSRYPDDPYVGYSTALLESTSQEDDYFNTYGNPVNRRGSYY</sequence>
<dbReference type="Proteomes" id="UP000572754">
    <property type="component" value="Unassembled WGS sequence"/>
</dbReference>
<comment type="caution">
    <text evidence="2">The sequence shown here is derived from an EMBL/GenBank/DDBJ whole genome shotgun (WGS) entry which is preliminary data.</text>
</comment>
<organism evidence="2 3">
    <name type="scientific">Fusarium circinatum</name>
    <name type="common">Pitch canker fungus</name>
    <name type="synonym">Gibberella circinata</name>
    <dbReference type="NCBI Taxonomy" id="48490"/>
    <lineage>
        <taxon>Eukaryota</taxon>
        <taxon>Fungi</taxon>
        <taxon>Dikarya</taxon>
        <taxon>Ascomycota</taxon>
        <taxon>Pezizomycotina</taxon>
        <taxon>Sordariomycetes</taxon>
        <taxon>Hypocreomycetidae</taxon>
        <taxon>Hypocreales</taxon>
        <taxon>Nectriaceae</taxon>
        <taxon>Fusarium</taxon>
        <taxon>Fusarium fujikuroi species complex</taxon>
    </lineage>
</organism>
<dbReference type="EMBL" id="JAAQPE010000044">
    <property type="protein sequence ID" value="KAF5689616.1"/>
    <property type="molecule type" value="Genomic_DNA"/>
</dbReference>
<protein>
    <submittedName>
        <fullName evidence="2">Uncharacterized protein</fullName>
    </submittedName>
</protein>
<evidence type="ECO:0000313" key="3">
    <source>
        <dbReference type="Proteomes" id="UP000572754"/>
    </source>
</evidence>
<reference evidence="3" key="1">
    <citation type="journal article" date="2020" name="BMC Genomics">
        <title>Correction to: Identification and distribution of gene clusters required for synthesis of sphingolipid metabolism inhibitors in diverse species of the filamentous fungus Fusarium.</title>
        <authorList>
            <person name="Kim H.S."/>
            <person name="Lohmar J.M."/>
            <person name="Busman M."/>
            <person name="Brown D.W."/>
            <person name="Naumann T.A."/>
            <person name="Divon H.H."/>
            <person name="Lysoe E."/>
            <person name="Uhlig S."/>
            <person name="Proctor R.H."/>
        </authorList>
    </citation>
    <scope>NUCLEOTIDE SEQUENCE [LARGE SCALE GENOMIC DNA]</scope>
    <source>
        <strain evidence="3">NRRL 25331</strain>
    </source>
</reference>
<feature type="compositionally biased region" description="Polar residues" evidence="1">
    <location>
        <begin position="267"/>
        <end position="278"/>
    </location>
</feature>
<feature type="compositionally biased region" description="Polar residues" evidence="1">
    <location>
        <begin position="322"/>
        <end position="332"/>
    </location>
</feature>
<feature type="region of interest" description="Disordered" evidence="1">
    <location>
        <begin position="1"/>
        <end position="39"/>
    </location>
</feature>
<proteinExistence type="predicted"/>
<accession>A0A8H5UIR2</accession>
<evidence type="ECO:0000313" key="2">
    <source>
        <dbReference type="EMBL" id="KAF5689616.1"/>
    </source>
</evidence>
<feature type="compositionally biased region" description="Polar residues" evidence="1">
    <location>
        <begin position="1"/>
        <end position="21"/>
    </location>
</feature>
<feature type="compositionally biased region" description="Polar residues" evidence="1">
    <location>
        <begin position="306"/>
        <end position="315"/>
    </location>
</feature>
<evidence type="ECO:0000256" key="1">
    <source>
        <dbReference type="SAM" id="MobiDB-lite"/>
    </source>
</evidence>
<dbReference type="AlphaFoldDB" id="A0A8H5UIR2"/>
<reference evidence="2 3" key="2">
    <citation type="submission" date="2020-05" db="EMBL/GenBank/DDBJ databases">
        <title>Identification and distribution of gene clusters putatively required for synthesis of sphingolipid metabolism inhibitors in phylogenetically diverse species of the filamentous fungus Fusarium.</title>
        <authorList>
            <person name="Kim H.-S."/>
            <person name="Busman M."/>
            <person name="Brown D.W."/>
            <person name="Divon H."/>
            <person name="Uhlig S."/>
            <person name="Proctor R.H."/>
        </authorList>
    </citation>
    <scope>NUCLEOTIDE SEQUENCE [LARGE SCALE GENOMIC DNA]</scope>
    <source>
        <strain evidence="2 3">NRRL 25331</strain>
    </source>
</reference>
<keyword evidence="3" id="KW-1185">Reference proteome</keyword>
<feature type="region of interest" description="Disordered" evidence="1">
    <location>
        <begin position="267"/>
        <end position="349"/>
    </location>
</feature>